<comment type="caution">
    <text evidence="2">The sequence shown here is derived from an EMBL/GenBank/DDBJ whole genome shotgun (WGS) entry which is preliminary data.</text>
</comment>
<reference evidence="2" key="1">
    <citation type="submission" date="2023-07" db="EMBL/GenBank/DDBJ databases">
        <title>draft genome sequence of fig (Ficus carica).</title>
        <authorList>
            <person name="Takahashi T."/>
            <person name="Nishimura K."/>
        </authorList>
    </citation>
    <scope>NUCLEOTIDE SEQUENCE</scope>
</reference>
<keyword evidence="1" id="KW-0732">Signal</keyword>
<dbReference type="Proteomes" id="UP001187192">
    <property type="component" value="Unassembled WGS sequence"/>
</dbReference>
<dbReference type="EMBL" id="BTGU01000865">
    <property type="protein sequence ID" value="GMN69517.1"/>
    <property type="molecule type" value="Genomic_DNA"/>
</dbReference>
<feature type="chain" id="PRO_5041640425" evidence="1">
    <location>
        <begin position="27"/>
        <end position="169"/>
    </location>
</feature>
<name>A0AA88JDY5_FICCA</name>
<sequence length="169" mass="17918">MYLPKMASRVLLLVLVGALICTKNYARKLQGGLGYTEGLGRWFEIGYNASIGAGGPGNAGVARDLEAAATTMAFEAVVAVLELEPVVGLGTVAACVGGGEELHLELELHMELEHVVDLMEFLVLVVALAVDLVAALVEELVLGVHGLGVVDFLEDRTRYVISACFHFHA</sequence>
<organism evidence="2 3">
    <name type="scientific">Ficus carica</name>
    <name type="common">Common fig</name>
    <dbReference type="NCBI Taxonomy" id="3494"/>
    <lineage>
        <taxon>Eukaryota</taxon>
        <taxon>Viridiplantae</taxon>
        <taxon>Streptophyta</taxon>
        <taxon>Embryophyta</taxon>
        <taxon>Tracheophyta</taxon>
        <taxon>Spermatophyta</taxon>
        <taxon>Magnoliopsida</taxon>
        <taxon>eudicotyledons</taxon>
        <taxon>Gunneridae</taxon>
        <taxon>Pentapetalae</taxon>
        <taxon>rosids</taxon>
        <taxon>fabids</taxon>
        <taxon>Rosales</taxon>
        <taxon>Moraceae</taxon>
        <taxon>Ficeae</taxon>
        <taxon>Ficus</taxon>
    </lineage>
</organism>
<accession>A0AA88JDY5</accession>
<feature type="signal peptide" evidence="1">
    <location>
        <begin position="1"/>
        <end position="26"/>
    </location>
</feature>
<evidence type="ECO:0000313" key="3">
    <source>
        <dbReference type="Proteomes" id="UP001187192"/>
    </source>
</evidence>
<evidence type="ECO:0000256" key="1">
    <source>
        <dbReference type="SAM" id="SignalP"/>
    </source>
</evidence>
<dbReference type="AlphaFoldDB" id="A0AA88JDY5"/>
<protein>
    <submittedName>
        <fullName evidence="2">Uncharacterized protein</fullName>
    </submittedName>
</protein>
<keyword evidence="3" id="KW-1185">Reference proteome</keyword>
<evidence type="ECO:0000313" key="2">
    <source>
        <dbReference type="EMBL" id="GMN69517.1"/>
    </source>
</evidence>
<gene>
    <name evidence="2" type="ORF">TIFTF001_038564</name>
</gene>
<dbReference type="Gramene" id="FCD_00016554-RA">
    <property type="protein sequence ID" value="FCD_00016554-RA:cds"/>
    <property type="gene ID" value="FCD_00016554"/>
</dbReference>
<proteinExistence type="predicted"/>